<reference evidence="3 4" key="1">
    <citation type="submission" date="2024-09" db="EMBL/GenBank/DDBJ databases">
        <title>Laminarin stimulates single cell rates of sulfate reduction while oxygen inhibits transcriptomic activity in coastal marine sediment.</title>
        <authorList>
            <person name="Lindsay M."/>
            <person name="Orcutt B."/>
            <person name="Emerson D."/>
            <person name="Stepanauskas R."/>
            <person name="D'Angelo T."/>
        </authorList>
    </citation>
    <scope>NUCLEOTIDE SEQUENCE [LARGE SCALE GENOMIC DNA]</scope>
    <source>
        <strain evidence="3">SAG AM-311-K15</strain>
    </source>
</reference>
<dbReference type="Proteomes" id="UP001594351">
    <property type="component" value="Unassembled WGS sequence"/>
</dbReference>
<dbReference type="PANTHER" id="PTHR30203">
    <property type="entry name" value="OUTER MEMBRANE CATION EFFLUX PROTEIN"/>
    <property type="match status" value="1"/>
</dbReference>
<feature type="chain" id="PRO_5045455434" evidence="2">
    <location>
        <begin position="23"/>
        <end position="428"/>
    </location>
</feature>
<protein>
    <submittedName>
        <fullName evidence="3">TolC family protein</fullName>
    </submittedName>
</protein>
<keyword evidence="1" id="KW-0175">Coiled coil</keyword>
<dbReference type="EMBL" id="JBHPBY010000112">
    <property type="protein sequence ID" value="MFC1850629.1"/>
    <property type="molecule type" value="Genomic_DNA"/>
</dbReference>
<evidence type="ECO:0000313" key="3">
    <source>
        <dbReference type="EMBL" id="MFC1850629.1"/>
    </source>
</evidence>
<dbReference type="Gene3D" id="1.20.1600.10">
    <property type="entry name" value="Outer membrane efflux proteins (OEP)"/>
    <property type="match status" value="1"/>
</dbReference>
<comment type="caution">
    <text evidence="3">The sequence shown here is derived from an EMBL/GenBank/DDBJ whole genome shotgun (WGS) entry which is preliminary data.</text>
</comment>
<accession>A0ABV6YWP4</accession>
<name>A0ABV6YWP4_UNCC1</name>
<dbReference type="PANTHER" id="PTHR30203:SF24">
    <property type="entry name" value="BLR4935 PROTEIN"/>
    <property type="match status" value="1"/>
</dbReference>
<evidence type="ECO:0000256" key="2">
    <source>
        <dbReference type="SAM" id="SignalP"/>
    </source>
</evidence>
<dbReference type="SUPFAM" id="SSF56954">
    <property type="entry name" value="Outer membrane efflux proteins (OEP)"/>
    <property type="match status" value="1"/>
</dbReference>
<gene>
    <name evidence="3" type="ORF">ACFL27_10595</name>
</gene>
<feature type="signal peptide" evidence="2">
    <location>
        <begin position="1"/>
        <end position="22"/>
    </location>
</feature>
<dbReference type="InterPro" id="IPR010131">
    <property type="entry name" value="MdtP/NodT-like"/>
</dbReference>
<proteinExistence type="predicted"/>
<feature type="coiled-coil region" evidence="1">
    <location>
        <begin position="29"/>
        <end position="56"/>
    </location>
</feature>
<keyword evidence="4" id="KW-1185">Reference proteome</keyword>
<evidence type="ECO:0000313" key="4">
    <source>
        <dbReference type="Proteomes" id="UP001594351"/>
    </source>
</evidence>
<organism evidence="3 4">
    <name type="scientific">candidate division CSSED10-310 bacterium</name>
    <dbReference type="NCBI Taxonomy" id="2855610"/>
    <lineage>
        <taxon>Bacteria</taxon>
        <taxon>Bacteria division CSSED10-310</taxon>
    </lineage>
</organism>
<sequence>MMKSFMRTLIIATLISTSSVFGAPAVDSVEELAQLAVEQNQAVHELNAQISALKEKSQAVRIFKDPMVGLSFVNYPWDSLSLGETPMTGIQLRVEQEFPLPGKNQRRQAVVESEIKAREWAREELKIQLKGMVKESYFKLTLVRQLKVIIQQHIILVTQFLDAVQAKYESGKANQHDVLRLELLQDKLKDDLNDFTQKEREISSAINATLHRNITINITTPVTLSAPEPNSTFDMLLEHAKETRPLLSQIQEMSEMKKRAAQLAALERYPDFKLWSSYRYREEAGLDDGTDFLSFGASIAIPIDYLKRFKAKEKQHEFDSVSFDRRYDSIVDSISSQLEGSLAKWERAFQKYEKYHSTLVPDARKTLDATFAAYQTDRVDFASLYQAELQLLDFEREIQISSANAAIMQVNIETLTGRTLKSTLQKGE</sequence>
<keyword evidence="2" id="KW-0732">Signal</keyword>
<evidence type="ECO:0000256" key="1">
    <source>
        <dbReference type="SAM" id="Coils"/>
    </source>
</evidence>